<evidence type="ECO:0000313" key="1">
    <source>
        <dbReference type="EMBL" id="MBL6444715.1"/>
    </source>
</evidence>
<proteinExistence type="predicted"/>
<protein>
    <submittedName>
        <fullName evidence="1">Uncharacterized protein</fullName>
    </submittedName>
</protein>
<comment type="caution">
    <text evidence="1">The sequence shown here is derived from an EMBL/GenBank/DDBJ whole genome shotgun (WGS) entry which is preliminary data.</text>
</comment>
<evidence type="ECO:0000313" key="2">
    <source>
        <dbReference type="Proteomes" id="UP000614216"/>
    </source>
</evidence>
<accession>A0A937FSR4</accession>
<dbReference type="RefSeq" id="WP_202854260.1">
    <property type="nucleotide sequence ID" value="NZ_JAEUGD010000001.1"/>
</dbReference>
<dbReference type="Proteomes" id="UP000614216">
    <property type="component" value="Unassembled WGS sequence"/>
</dbReference>
<organism evidence="1 2">
    <name type="scientific">Fulvivirga marina</name>
    <dbReference type="NCBI Taxonomy" id="2494733"/>
    <lineage>
        <taxon>Bacteria</taxon>
        <taxon>Pseudomonadati</taxon>
        <taxon>Bacteroidota</taxon>
        <taxon>Cytophagia</taxon>
        <taxon>Cytophagales</taxon>
        <taxon>Fulvivirgaceae</taxon>
        <taxon>Fulvivirga</taxon>
    </lineage>
</organism>
<gene>
    <name evidence="1" type="ORF">JMN32_00235</name>
</gene>
<dbReference type="EMBL" id="JAEUGD010000001">
    <property type="protein sequence ID" value="MBL6444715.1"/>
    <property type="molecule type" value="Genomic_DNA"/>
</dbReference>
<sequence>MKGHLSVNQPFIIDHQKVNVRVKGINRLSIPGSFKVLLKNGETVIASRAMAQPGDPAKVDECVKHPLVDFDFELPVTAIFGNRLNIEVEPVNRSVHGRVMPPKLLGNPTINIRFLLQEV</sequence>
<keyword evidence="2" id="KW-1185">Reference proteome</keyword>
<name>A0A937FSR4_9BACT</name>
<reference evidence="1" key="1">
    <citation type="submission" date="2021-01" db="EMBL/GenBank/DDBJ databases">
        <title>Fulvivirga kasyanovii gen. nov., sp nov., a novel member of the phylum Bacteroidetes isolated from seawater in a mussel farm.</title>
        <authorList>
            <person name="Zhao L.-H."/>
            <person name="Wang Z.-J."/>
        </authorList>
    </citation>
    <scope>NUCLEOTIDE SEQUENCE</scope>
    <source>
        <strain evidence="1">29W222</strain>
    </source>
</reference>
<dbReference type="AlphaFoldDB" id="A0A937FSR4"/>